<dbReference type="EMBL" id="CM042885">
    <property type="protein sequence ID" value="KAI4366420.1"/>
    <property type="molecule type" value="Genomic_DNA"/>
</dbReference>
<evidence type="ECO:0000313" key="1">
    <source>
        <dbReference type="EMBL" id="KAI4366420.1"/>
    </source>
</evidence>
<sequence>MAILDLRSVLTVSSLLRLALIVYGDWQDNHMEVRYTDVDYLVFSDAAALMASGESPYLRTTYRYSPLLAFLLLPNSLLHPSWGKFLFSASDLLVGVLIHLILEKRGVPEKISVPCVMTWLFNPFTFTIGTRGNCEPLVCAVILWIVLCLIKGAVIQAAFWYGLIVHFRIYPIIYALPIILLLDSRLCKLGQKPTVKVWNPSQNQSVQTDTVLVKVTALGALKGLFSKERIAFGLISALVFLSLTGFSFYLYEWEFLHEALLYHIGRTDPRHNFSIYFYHIYLHMNREFSMVEKLVSFLPQFMVQLALVFCFAWDLPFCLFLQTVTFVALNKVITAQYFVWFFCLLPLILPWSNMRLKWNGLACVALWVGAQTHWLFWGYLLEFKGENVFLQLWIAGIVFLAVTTFVLVMIISRHVYTPLFQPLTWASSKSKGKCE</sequence>
<organism evidence="1 2">
    <name type="scientific">Melastoma candidum</name>
    <dbReference type="NCBI Taxonomy" id="119954"/>
    <lineage>
        <taxon>Eukaryota</taxon>
        <taxon>Viridiplantae</taxon>
        <taxon>Streptophyta</taxon>
        <taxon>Embryophyta</taxon>
        <taxon>Tracheophyta</taxon>
        <taxon>Spermatophyta</taxon>
        <taxon>Magnoliopsida</taxon>
        <taxon>eudicotyledons</taxon>
        <taxon>Gunneridae</taxon>
        <taxon>Pentapetalae</taxon>
        <taxon>rosids</taxon>
        <taxon>malvids</taxon>
        <taxon>Myrtales</taxon>
        <taxon>Melastomataceae</taxon>
        <taxon>Melastomatoideae</taxon>
        <taxon>Melastomateae</taxon>
        <taxon>Melastoma</taxon>
    </lineage>
</organism>
<comment type="caution">
    <text evidence="1">The sequence shown here is derived from an EMBL/GenBank/DDBJ whole genome shotgun (WGS) entry which is preliminary data.</text>
</comment>
<evidence type="ECO:0000313" key="2">
    <source>
        <dbReference type="Proteomes" id="UP001057402"/>
    </source>
</evidence>
<accession>A0ACB9QIZ9</accession>
<gene>
    <name evidence="1" type="ORF">MLD38_022301</name>
</gene>
<dbReference type="Proteomes" id="UP001057402">
    <property type="component" value="Chromosome 6"/>
</dbReference>
<name>A0ACB9QIZ9_9MYRT</name>
<keyword evidence="2" id="KW-1185">Reference proteome</keyword>
<proteinExistence type="predicted"/>
<reference evidence="2" key="1">
    <citation type="journal article" date="2023" name="Front. Plant Sci.">
        <title>Chromosomal-level genome assembly of Melastoma candidum provides insights into trichome evolution.</title>
        <authorList>
            <person name="Zhong Y."/>
            <person name="Wu W."/>
            <person name="Sun C."/>
            <person name="Zou P."/>
            <person name="Liu Y."/>
            <person name="Dai S."/>
            <person name="Zhou R."/>
        </authorList>
    </citation>
    <scope>NUCLEOTIDE SEQUENCE [LARGE SCALE GENOMIC DNA]</scope>
</reference>
<protein>
    <submittedName>
        <fullName evidence="1">Uncharacterized protein</fullName>
    </submittedName>
</protein>